<dbReference type="Proteomes" id="UP000648187">
    <property type="component" value="Unassembled WGS sequence"/>
</dbReference>
<name>A0A835G2H7_SPOEX</name>
<feature type="non-terminal residue" evidence="1">
    <location>
        <position position="137"/>
    </location>
</feature>
<proteinExistence type="predicted"/>
<dbReference type="EMBL" id="JACKWZ010000546">
    <property type="protein sequence ID" value="KAF9406812.1"/>
    <property type="molecule type" value="Genomic_DNA"/>
</dbReference>
<comment type="caution">
    <text evidence="1">The sequence shown here is derived from an EMBL/GenBank/DDBJ whole genome shotgun (WGS) entry which is preliminary data.</text>
</comment>
<sequence>YLYLRTNMRAHLHGNTHSNFPQQLLKLGEGTFPFLNLDTNYAITLDEKTYIKITLGQMIHYLDSLIDAIYPDIENLHKNNFRWLCCRLINAINNLIMQKVPGEVKCYKPSLTSRTPSLTSRTPSLTSRTQYTIPRNF</sequence>
<keyword evidence="2" id="KW-1185">Reference proteome</keyword>
<gene>
    <name evidence="1" type="ORF">HW555_012951</name>
</gene>
<organism evidence="1 2">
    <name type="scientific">Spodoptera exigua</name>
    <name type="common">Beet armyworm</name>
    <name type="synonym">Noctua fulgens</name>
    <dbReference type="NCBI Taxonomy" id="7107"/>
    <lineage>
        <taxon>Eukaryota</taxon>
        <taxon>Metazoa</taxon>
        <taxon>Ecdysozoa</taxon>
        <taxon>Arthropoda</taxon>
        <taxon>Hexapoda</taxon>
        <taxon>Insecta</taxon>
        <taxon>Pterygota</taxon>
        <taxon>Neoptera</taxon>
        <taxon>Endopterygota</taxon>
        <taxon>Lepidoptera</taxon>
        <taxon>Glossata</taxon>
        <taxon>Ditrysia</taxon>
        <taxon>Noctuoidea</taxon>
        <taxon>Noctuidae</taxon>
        <taxon>Amphipyrinae</taxon>
        <taxon>Spodoptera</taxon>
    </lineage>
</organism>
<reference evidence="1" key="1">
    <citation type="submission" date="2020-08" db="EMBL/GenBank/DDBJ databases">
        <title>Spodoptera exigua strain:BAW_Kor-Di-RS1 Genome sequencing and assembly.</title>
        <authorList>
            <person name="Kim J."/>
            <person name="Nam H.Y."/>
            <person name="Kwon M."/>
            <person name="Choi J.H."/>
            <person name="Cho S.R."/>
            <person name="Kim G.-H."/>
        </authorList>
    </citation>
    <scope>NUCLEOTIDE SEQUENCE</scope>
    <source>
        <strain evidence="1">BAW_Kor-Di-RS1</strain>
        <tissue evidence="1">Whole-body</tissue>
    </source>
</reference>
<evidence type="ECO:0000313" key="1">
    <source>
        <dbReference type="EMBL" id="KAF9406812.1"/>
    </source>
</evidence>
<evidence type="ECO:0000313" key="2">
    <source>
        <dbReference type="Proteomes" id="UP000648187"/>
    </source>
</evidence>
<accession>A0A835G2H7</accession>
<dbReference type="AlphaFoldDB" id="A0A835G2H7"/>
<protein>
    <submittedName>
        <fullName evidence="1">Uncharacterized protein</fullName>
    </submittedName>
</protein>